<dbReference type="GO" id="GO:0016791">
    <property type="term" value="F:phosphatase activity"/>
    <property type="evidence" value="ECO:0007669"/>
    <property type="project" value="InterPro"/>
</dbReference>
<comment type="caution">
    <text evidence="1">The sequence shown here is derived from an EMBL/GenBank/DDBJ whole genome shotgun (WGS) entry which is preliminary data.</text>
</comment>
<name>T1A6P1_9ZZZZ</name>
<organism evidence="1">
    <name type="scientific">mine drainage metagenome</name>
    <dbReference type="NCBI Taxonomy" id="410659"/>
    <lineage>
        <taxon>unclassified sequences</taxon>
        <taxon>metagenomes</taxon>
        <taxon>ecological metagenomes</taxon>
    </lineage>
</organism>
<sequence>MSHRAAFLDRDGVLNEERAFVCRREDFVLLPGAIEALTRLQAAGYRRIVVTNQSGIARGLYSEQDYQALTDHLRQRLRAAGVTLDAIEYSSPSARCAPAAVSPGLRL</sequence>
<dbReference type="InterPro" id="IPR023214">
    <property type="entry name" value="HAD_sf"/>
</dbReference>
<proteinExistence type="predicted"/>
<protein>
    <submittedName>
        <fullName evidence="1">D,D-heptose 1,7-bisphosphate phosphatase</fullName>
    </submittedName>
</protein>
<reference evidence="1" key="1">
    <citation type="submission" date="2013-08" db="EMBL/GenBank/DDBJ databases">
        <authorList>
            <person name="Mendez C."/>
            <person name="Richter M."/>
            <person name="Ferrer M."/>
            <person name="Sanchez J."/>
        </authorList>
    </citation>
    <scope>NUCLEOTIDE SEQUENCE</scope>
</reference>
<dbReference type="InterPro" id="IPR004446">
    <property type="entry name" value="Heptose_bisP_phosphatase"/>
</dbReference>
<dbReference type="InterPro" id="IPR006549">
    <property type="entry name" value="HAD-SF_hydro_IIIA"/>
</dbReference>
<dbReference type="SUPFAM" id="SSF56784">
    <property type="entry name" value="HAD-like"/>
    <property type="match status" value="1"/>
</dbReference>
<dbReference type="PANTHER" id="PTHR42891:SF1">
    <property type="entry name" value="D-GLYCERO-BETA-D-MANNO-HEPTOSE-1,7-BISPHOSPHATE 7-PHOSPHATASE"/>
    <property type="match status" value="1"/>
</dbReference>
<dbReference type="InterPro" id="IPR006357">
    <property type="entry name" value="HAD-SF_hydro_IIA"/>
</dbReference>
<dbReference type="NCBIfam" id="TIGR01662">
    <property type="entry name" value="HAD-SF-IIIA"/>
    <property type="match status" value="1"/>
</dbReference>
<dbReference type="EMBL" id="AUZY01010721">
    <property type="protein sequence ID" value="EQD37520.1"/>
    <property type="molecule type" value="Genomic_DNA"/>
</dbReference>
<dbReference type="PANTHER" id="PTHR42891">
    <property type="entry name" value="D-GLYCERO-BETA-D-MANNO-HEPTOSE-1,7-BISPHOSPHATE 7-PHOSPHATASE"/>
    <property type="match status" value="1"/>
</dbReference>
<feature type="non-terminal residue" evidence="1">
    <location>
        <position position="107"/>
    </location>
</feature>
<dbReference type="InterPro" id="IPR036412">
    <property type="entry name" value="HAD-like_sf"/>
</dbReference>
<accession>T1A6P1</accession>
<evidence type="ECO:0000313" key="1">
    <source>
        <dbReference type="EMBL" id="EQD37520.1"/>
    </source>
</evidence>
<dbReference type="Gene3D" id="3.40.50.1000">
    <property type="entry name" value="HAD superfamily/HAD-like"/>
    <property type="match status" value="1"/>
</dbReference>
<dbReference type="Pfam" id="PF13344">
    <property type="entry name" value="Hydrolase_6"/>
    <property type="match status" value="1"/>
</dbReference>
<dbReference type="AlphaFoldDB" id="T1A6P1"/>
<dbReference type="GO" id="GO:0005975">
    <property type="term" value="P:carbohydrate metabolic process"/>
    <property type="evidence" value="ECO:0007669"/>
    <property type="project" value="InterPro"/>
</dbReference>
<gene>
    <name evidence="1" type="ORF">B1B_16126</name>
</gene>
<reference evidence="1" key="2">
    <citation type="journal article" date="2014" name="ISME J.">
        <title>Microbial stratification in low pH oxic and suboxic macroscopic growths along an acid mine drainage.</title>
        <authorList>
            <person name="Mendez-Garcia C."/>
            <person name="Mesa V."/>
            <person name="Sprenger R.R."/>
            <person name="Richter M."/>
            <person name="Diez M.S."/>
            <person name="Solano J."/>
            <person name="Bargiela R."/>
            <person name="Golyshina O.V."/>
            <person name="Manteca A."/>
            <person name="Ramos J.L."/>
            <person name="Gallego J.R."/>
            <person name="Llorente I."/>
            <person name="Martins Dos Santos V.A."/>
            <person name="Jensen O.N."/>
            <person name="Pelaez A.I."/>
            <person name="Sanchez J."/>
            <person name="Ferrer M."/>
        </authorList>
    </citation>
    <scope>NUCLEOTIDE SEQUENCE</scope>
</reference>